<dbReference type="InterPro" id="IPR029068">
    <property type="entry name" value="Glyas_Bleomycin-R_OHBP_Dase"/>
</dbReference>
<dbReference type="AlphaFoldDB" id="A0A6G9YS76"/>
<dbReference type="PROSITE" id="PS51819">
    <property type="entry name" value="VOC"/>
    <property type="match status" value="1"/>
</dbReference>
<dbReference type="EMBL" id="CP046172">
    <property type="protein sequence ID" value="QIS16021.1"/>
    <property type="molecule type" value="Genomic_DNA"/>
</dbReference>
<dbReference type="PANTHER" id="PTHR36437:SF2">
    <property type="entry name" value="GLYOXALASE_BLEOMYCIN RESISTANCE PROTEIN_DIOXYGENASE"/>
    <property type="match status" value="1"/>
</dbReference>
<organism evidence="2 3">
    <name type="scientific">Nocardia arthritidis</name>
    <dbReference type="NCBI Taxonomy" id="228602"/>
    <lineage>
        <taxon>Bacteria</taxon>
        <taxon>Bacillati</taxon>
        <taxon>Actinomycetota</taxon>
        <taxon>Actinomycetes</taxon>
        <taxon>Mycobacteriales</taxon>
        <taxon>Nocardiaceae</taxon>
        <taxon>Nocardia</taxon>
    </lineage>
</organism>
<keyword evidence="3" id="KW-1185">Reference proteome</keyword>
<dbReference type="KEGG" id="nah:F5544_41055"/>
<evidence type="ECO:0000313" key="2">
    <source>
        <dbReference type="EMBL" id="QIS16021.1"/>
    </source>
</evidence>
<dbReference type="RefSeq" id="WP_167478172.1">
    <property type="nucleotide sequence ID" value="NZ_CP046172.1"/>
</dbReference>
<accession>A0A6G9YS76</accession>
<sequence length="144" mass="15977">MTITNVSLTTIYVTDQDAAKQWYIEKLGFVEHTDITMGDNGFRWVTVVLPNHPELEVTLMIPGPPLDENYAEAVRRALASGTHGALGLRTDNCKKTFDELTAKGVESIQPPAERPYGTEAIIRDNSGNWLVLVEPKEFTPSDFA</sequence>
<feature type="domain" description="VOC" evidence="1">
    <location>
        <begin position="5"/>
        <end position="135"/>
    </location>
</feature>
<gene>
    <name evidence="2" type="ORF">F5544_41055</name>
</gene>
<reference evidence="2 3" key="1">
    <citation type="journal article" date="2019" name="ACS Chem. Biol.">
        <title>Identification and Mobilization of a Cryptic Antibiotic Biosynthesis Gene Locus from a Human-Pathogenic Nocardia Isolate.</title>
        <authorList>
            <person name="Herisse M."/>
            <person name="Ishida K."/>
            <person name="Porter J.L."/>
            <person name="Howden B."/>
            <person name="Hertweck C."/>
            <person name="Stinear T.P."/>
            <person name="Pidot S.J."/>
        </authorList>
    </citation>
    <scope>NUCLEOTIDE SEQUENCE [LARGE SCALE GENOMIC DNA]</scope>
    <source>
        <strain evidence="2 3">AUSMDU00012717</strain>
    </source>
</reference>
<dbReference type="Proteomes" id="UP000503540">
    <property type="component" value="Chromosome"/>
</dbReference>
<evidence type="ECO:0000313" key="3">
    <source>
        <dbReference type="Proteomes" id="UP000503540"/>
    </source>
</evidence>
<dbReference type="InterPro" id="IPR037523">
    <property type="entry name" value="VOC_core"/>
</dbReference>
<dbReference type="SUPFAM" id="SSF54593">
    <property type="entry name" value="Glyoxalase/Bleomycin resistance protein/Dihydroxybiphenyl dioxygenase"/>
    <property type="match status" value="1"/>
</dbReference>
<proteinExistence type="predicted"/>
<evidence type="ECO:0000259" key="1">
    <source>
        <dbReference type="PROSITE" id="PS51819"/>
    </source>
</evidence>
<protein>
    <submittedName>
        <fullName evidence="2">VOC family protein</fullName>
    </submittedName>
</protein>
<dbReference type="Pfam" id="PF00903">
    <property type="entry name" value="Glyoxalase"/>
    <property type="match status" value="1"/>
</dbReference>
<dbReference type="Gene3D" id="3.10.180.10">
    <property type="entry name" value="2,3-Dihydroxybiphenyl 1,2-Dioxygenase, domain 1"/>
    <property type="match status" value="1"/>
</dbReference>
<dbReference type="InterPro" id="IPR004360">
    <property type="entry name" value="Glyas_Fos-R_dOase_dom"/>
</dbReference>
<dbReference type="PANTHER" id="PTHR36437">
    <property type="entry name" value="GLYOXALASE/BLEOMYCIN RESISTANCE PROTEIN/DIOXYGENASE"/>
    <property type="match status" value="1"/>
</dbReference>
<name>A0A6G9YS76_9NOCA</name>